<dbReference type="AlphaFoldDB" id="A0A0E9PRN6"/>
<accession>A0A0E9PRN6</accession>
<name>A0A0E9PRN6_ANGAN</name>
<organism evidence="1">
    <name type="scientific">Anguilla anguilla</name>
    <name type="common">European freshwater eel</name>
    <name type="synonym">Muraena anguilla</name>
    <dbReference type="NCBI Taxonomy" id="7936"/>
    <lineage>
        <taxon>Eukaryota</taxon>
        <taxon>Metazoa</taxon>
        <taxon>Chordata</taxon>
        <taxon>Craniata</taxon>
        <taxon>Vertebrata</taxon>
        <taxon>Euteleostomi</taxon>
        <taxon>Actinopterygii</taxon>
        <taxon>Neopterygii</taxon>
        <taxon>Teleostei</taxon>
        <taxon>Anguilliformes</taxon>
        <taxon>Anguillidae</taxon>
        <taxon>Anguilla</taxon>
    </lineage>
</organism>
<reference evidence="1" key="1">
    <citation type="submission" date="2014-11" db="EMBL/GenBank/DDBJ databases">
        <authorList>
            <person name="Amaro Gonzalez C."/>
        </authorList>
    </citation>
    <scope>NUCLEOTIDE SEQUENCE</scope>
</reference>
<proteinExistence type="predicted"/>
<evidence type="ECO:0000313" key="1">
    <source>
        <dbReference type="EMBL" id="JAH07184.1"/>
    </source>
</evidence>
<sequence>MLTPNHFRKGFVSHVCPGQSCTIIEWYMVPQEPPVLVNLALSVKKIQL</sequence>
<reference evidence="1" key="2">
    <citation type="journal article" date="2015" name="Fish Shellfish Immunol.">
        <title>Early steps in the European eel (Anguilla anguilla)-Vibrio vulnificus interaction in the gills: Role of the RtxA13 toxin.</title>
        <authorList>
            <person name="Callol A."/>
            <person name="Pajuelo D."/>
            <person name="Ebbesson L."/>
            <person name="Teles M."/>
            <person name="MacKenzie S."/>
            <person name="Amaro C."/>
        </authorList>
    </citation>
    <scope>NUCLEOTIDE SEQUENCE</scope>
</reference>
<protein>
    <submittedName>
        <fullName evidence="1">Uncharacterized protein</fullName>
    </submittedName>
</protein>
<dbReference type="EMBL" id="GBXM01101393">
    <property type="protein sequence ID" value="JAH07184.1"/>
    <property type="molecule type" value="Transcribed_RNA"/>
</dbReference>